<accession>T0HWH6</accession>
<evidence type="ECO:0000256" key="1">
    <source>
        <dbReference type="SAM" id="MobiDB-lite"/>
    </source>
</evidence>
<sequence length="51" mass="5318">MSLDLDGGSQVKPALARPTPQARTGTADPRGPAEAVALVSPFIPDVFIDDR</sequence>
<dbReference type="EMBL" id="ATHL01000067">
    <property type="protein sequence ID" value="EQB16513.1"/>
    <property type="molecule type" value="Genomic_DNA"/>
</dbReference>
<proteinExistence type="predicted"/>
<gene>
    <name evidence="2" type="ORF">L284_09440</name>
</gene>
<dbReference type="AlphaFoldDB" id="T0HWH6"/>
<protein>
    <submittedName>
        <fullName evidence="2">Uncharacterized protein</fullName>
    </submittedName>
</protein>
<name>T0HWH6_9SPHN</name>
<keyword evidence="3" id="KW-1185">Reference proteome</keyword>
<evidence type="ECO:0000313" key="2">
    <source>
        <dbReference type="EMBL" id="EQB16513.1"/>
    </source>
</evidence>
<comment type="caution">
    <text evidence="2">The sequence shown here is derived from an EMBL/GenBank/DDBJ whole genome shotgun (WGS) entry which is preliminary data.</text>
</comment>
<reference evidence="2 3" key="1">
    <citation type="journal article" date="2013" name="Genome Announc.">
        <title>Genome Sequence of Novosphingobium lindaniclasticum LE124T, Isolated from a Hexachlorocyclohexane Dumpsite.</title>
        <authorList>
            <person name="Saxena A."/>
            <person name="Nayyar N."/>
            <person name="Sangwan N."/>
            <person name="Kumari R."/>
            <person name="Khurana J.P."/>
            <person name="Lal R."/>
        </authorList>
    </citation>
    <scope>NUCLEOTIDE SEQUENCE [LARGE SCALE GENOMIC DNA]</scope>
    <source>
        <strain evidence="2 3">LE124</strain>
    </source>
</reference>
<evidence type="ECO:0000313" key="3">
    <source>
        <dbReference type="Proteomes" id="UP000015527"/>
    </source>
</evidence>
<feature type="region of interest" description="Disordered" evidence="1">
    <location>
        <begin position="1"/>
        <end position="33"/>
    </location>
</feature>
<dbReference type="PATRIC" id="fig|1096930.3.peg.1877"/>
<dbReference type="Proteomes" id="UP000015527">
    <property type="component" value="Unassembled WGS sequence"/>
</dbReference>
<organism evidence="2 3">
    <name type="scientific">Novosphingobium lindaniclasticum LE124</name>
    <dbReference type="NCBI Taxonomy" id="1096930"/>
    <lineage>
        <taxon>Bacteria</taxon>
        <taxon>Pseudomonadati</taxon>
        <taxon>Pseudomonadota</taxon>
        <taxon>Alphaproteobacteria</taxon>
        <taxon>Sphingomonadales</taxon>
        <taxon>Sphingomonadaceae</taxon>
        <taxon>Novosphingobium</taxon>
    </lineage>
</organism>